<reference evidence="1 2" key="1">
    <citation type="journal article" date="2012" name="J. Bacteriol.">
        <title>Draft genome sequence of Thermus sp. strain RL, isolated from a hot water spring located atop the Himalayan ranges at Manikaran, India.</title>
        <authorList>
            <person name="Dwivedi V."/>
            <person name="Sangwan N."/>
            <person name="Nigam A."/>
            <person name="Garg N."/>
            <person name="Niharika N."/>
            <person name="Khurana P."/>
            <person name="Khurana J.P."/>
            <person name="Lal R."/>
        </authorList>
    </citation>
    <scope>NUCLEOTIDE SEQUENCE [LARGE SCALE GENOMIC DNA]</scope>
    <source>
        <strain evidence="1 2">RL</strain>
    </source>
</reference>
<dbReference type="PATRIC" id="fig|456163.3.peg.374"/>
<name>H7GE48_9DEIN</name>
<evidence type="ECO:0000313" key="1">
    <source>
        <dbReference type="EMBL" id="EIA39990.1"/>
    </source>
</evidence>
<evidence type="ECO:0000313" key="2">
    <source>
        <dbReference type="Proteomes" id="UP000053186"/>
    </source>
</evidence>
<gene>
    <name evidence="1" type="ORF">RLTM_01645</name>
</gene>
<sequence>MTLSEQIRRLERGLRLALWRMGVEPEATRAREAWERARWAAAFEKSTLQGRAYMDALRLVNELELYEALAGVEHVRVRPAPADRPGEAALARLEALGYDVHVEDIWGPRDGERWWWARARYEGREVAQAIGATREEALECLMGELGL</sequence>
<dbReference type="EMBL" id="AIJQ01000002">
    <property type="protein sequence ID" value="EIA39990.1"/>
    <property type="molecule type" value="Genomic_DNA"/>
</dbReference>
<keyword evidence="2" id="KW-1185">Reference proteome</keyword>
<organism evidence="1 2">
    <name type="scientific">Thermus parvatiensis</name>
    <dbReference type="NCBI Taxonomy" id="456163"/>
    <lineage>
        <taxon>Bacteria</taxon>
        <taxon>Thermotogati</taxon>
        <taxon>Deinococcota</taxon>
        <taxon>Deinococci</taxon>
        <taxon>Thermales</taxon>
        <taxon>Thermaceae</taxon>
        <taxon>Thermus</taxon>
    </lineage>
</organism>
<proteinExistence type="predicted"/>
<comment type="caution">
    <text evidence="1">The sequence shown here is derived from an EMBL/GenBank/DDBJ whole genome shotgun (WGS) entry which is preliminary data.</text>
</comment>
<dbReference type="AlphaFoldDB" id="H7GE48"/>
<protein>
    <submittedName>
        <fullName evidence="1">Uncharacterized protein</fullName>
    </submittedName>
</protein>
<dbReference type="Proteomes" id="UP000053186">
    <property type="component" value="Unassembled WGS sequence"/>
</dbReference>
<accession>H7GE48</accession>
<dbReference type="RefSeq" id="WP_008630977.1">
    <property type="nucleotide sequence ID" value="NZ_AIJQ01000002.1"/>
</dbReference>